<comment type="caution">
    <text evidence="2">The sequence shown here is derived from an EMBL/GenBank/DDBJ whole genome shotgun (WGS) entry which is preliminary data.</text>
</comment>
<accession>A0A812TKS9</accession>
<feature type="transmembrane region" description="Helical" evidence="1">
    <location>
        <begin position="121"/>
        <end position="140"/>
    </location>
</feature>
<evidence type="ECO:0000256" key="1">
    <source>
        <dbReference type="SAM" id="Phobius"/>
    </source>
</evidence>
<sequence length="178" mass="20030">MHEGGQEVVIRSVAVPKLLCSHCALCHAELVLHISTIINFSQAGMALILAVALGYFGSLKEEKLIKMGLLTKLAGFFCKKLPTLENLADVASLALFSWLVIITYVPPIFDLEWMEDCFSNELLRVTCFIPLLLWLCRFLLGRCAKRYTRVPPQLYTPVRRLPVGLRHLNAFMRCLGPV</sequence>
<feature type="transmembrane region" description="Helical" evidence="1">
    <location>
        <begin position="87"/>
        <end position="109"/>
    </location>
</feature>
<feature type="transmembrane region" description="Helical" evidence="1">
    <location>
        <begin position="37"/>
        <end position="57"/>
    </location>
</feature>
<dbReference type="Proteomes" id="UP000604046">
    <property type="component" value="Unassembled WGS sequence"/>
</dbReference>
<protein>
    <submittedName>
        <fullName evidence="2">PIP5K4 protein</fullName>
    </submittedName>
</protein>
<dbReference type="AlphaFoldDB" id="A0A812TKS9"/>
<keyword evidence="1" id="KW-0472">Membrane</keyword>
<dbReference type="EMBL" id="CAJNDS010002575">
    <property type="protein sequence ID" value="CAE7531152.1"/>
    <property type="molecule type" value="Genomic_DNA"/>
</dbReference>
<keyword evidence="1" id="KW-0812">Transmembrane</keyword>
<keyword evidence="3" id="KW-1185">Reference proteome</keyword>
<organism evidence="2 3">
    <name type="scientific">Symbiodinium natans</name>
    <dbReference type="NCBI Taxonomy" id="878477"/>
    <lineage>
        <taxon>Eukaryota</taxon>
        <taxon>Sar</taxon>
        <taxon>Alveolata</taxon>
        <taxon>Dinophyceae</taxon>
        <taxon>Suessiales</taxon>
        <taxon>Symbiodiniaceae</taxon>
        <taxon>Symbiodinium</taxon>
    </lineage>
</organism>
<reference evidence="2" key="1">
    <citation type="submission" date="2021-02" db="EMBL/GenBank/DDBJ databases">
        <authorList>
            <person name="Dougan E. K."/>
            <person name="Rhodes N."/>
            <person name="Thang M."/>
            <person name="Chan C."/>
        </authorList>
    </citation>
    <scope>NUCLEOTIDE SEQUENCE</scope>
</reference>
<gene>
    <name evidence="2" type="primary">PIP5K4</name>
    <name evidence="2" type="ORF">SNAT2548_LOCUS29756</name>
</gene>
<evidence type="ECO:0000313" key="3">
    <source>
        <dbReference type="Proteomes" id="UP000604046"/>
    </source>
</evidence>
<name>A0A812TKS9_9DINO</name>
<proteinExistence type="predicted"/>
<evidence type="ECO:0000313" key="2">
    <source>
        <dbReference type="EMBL" id="CAE7531152.1"/>
    </source>
</evidence>
<keyword evidence="1" id="KW-1133">Transmembrane helix</keyword>